<dbReference type="InterPro" id="IPR045005">
    <property type="entry name" value="BPM1-6"/>
</dbReference>
<dbReference type="Pfam" id="PF00651">
    <property type="entry name" value="BTB"/>
    <property type="match status" value="1"/>
</dbReference>
<reference evidence="3" key="3">
    <citation type="submission" date="2022-01" db="UniProtKB">
        <authorList>
            <consortium name="EnsemblPlants"/>
        </authorList>
    </citation>
    <scope>IDENTIFICATION</scope>
    <source>
        <strain evidence="3">subsp. vulgare</strain>
    </source>
</reference>
<evidence type="ECO:0000256" key="1">
    <source>
        <dbReference type="ARBA" id="ARBA00004906"/>
    </source>
</evidence>
<dbReference type="InterPro" id="IPR011333">
    <property type="entry name" value="SKP1/BTB/POZ_sf"/>
</dbReference>
<dbReference type="SMART" id="SM00225">
    <property type="entry name" value="BTB"/>
    <property type="match status" value="1"/>
</dbReference>
<dbReference type="GO" id="GO:0016567">
    <property type="term" value="P:protein ubiquitination"/>
    <property type="evidence" value="ECO:0007669"/>
    <property type="project" value="InterPro"/>
</dbReference>
<dbReference type="EnsemblPlants" id="HORVU.MOREX.r3.7HG0724690.1">
    <property type="protein sequence ID" value="HORVU.MOREX.r3.7HG0724690.1.CDS1"/>
    <property type="gene ID" value="HORVU.MOREX.r3.7HG0724690"/>
</dbReference>
<organism evidence="3 4">
    <name type="scientific">Hordeum vulgare subsp. vulgare</name>
    <name type="common">Domesticated barley</name>
    <dbReference type="NCBI Taxonomy" id="112509"/>
    <lineage>
        <taxon>Eukaryota</taxon>
        <taxon>Viridiplantae</taxon>
        <taxon>Streptophyta</taxon>
        <taxon>Embryophyta</taxon>
        <taxon>Tracheophyta</taxon>
        <taxon>Spermatophyta</taxon>
        <taxon>Magnoliopsida</taxon>
        <taxon>Liliopsida</taxon>
        <taxon>Poales</taxon>
        <taxon>Poaceae</taxon>
        <taxon>BOP clade</taxon>
        <taxon>Pooideae</taxon>
        <taxon>Triticodae</taxon>
        <taxon>Triticeae</taxon>
        <taxon>Hordeinae</taxon>
        <taxon>Hordeum</taxon>
    </lineage>
</organism>
<dbReference type="PANTHER" id="PTHR26379">
    <property type="entry name" value="BTB/POZ AND MATH DOMAIN-CONTAINING PROTEIN 1"/>
    <property type="match status" value="1"/>
</dbReference>
<name>A0A8I6ZDQ0_HORVV</name>
<feature type="domain" description="BTB" evidence="2">
    <location>
        <begin position="59"/>
        <end position="126"/>
    </location>
</feature>
<dbReference type="InterPro" id="IPR000210">
    <property type="entry name" value="BTB/POZ_dom"/>
</dbReference>
<dbReference type="PROSITE" id="PS50097">
    <property type="entry name" value="BTB"/>
    <property type="match status" value="1"/>
</dbReference>
<dbReference type="SMR" id="A0A8I6ZDQ0"/>
<evidence type="ECO:0000259" key="2">
    <source>
        <dbReference type="PROSITE" id="PS50097"/>
    </source>
</evidence>
<evidence type="ECO:0000313" key="3">
    <source>
        <dbReference type="EnsemblPlants" id="HORVU.MOREX.r3.7HG0724690.1.CDS1"/>
    </source>
</evidence>
<evidence type="ECO:0000313" key="4">
    <source>
        <dbReference type="Proteomes" id="UP000011116"/>
    </source>
</evidence>
<comment type="pathway">
    <text evidence="1">Protein modification; protein ubiquitination.</text>
</comment>
<dbReference type="SUPFAM" id="SSF54695">
    <property type="entry name" value="POZ domain"/>
    <property type="match status" value="1"/>
</dbReference>
<dbReference type="Gramene" id="HORVU.MOREX.r3.7HG0724690.1">
    <property type="protein sequence ID" value="HORVU.MOREX.r3.7HG0724690.1.CDS1"/>
    <property type="gene ID" value="HORVU.MOREX.r3.7HG0724690"/>
</dbReference>
<dbReference type="AlphaFoldDB" id="A0A8I6ZDQ0"/>
<reference evidence="4" key="1">
    <citation type="journal article" date="2012" name="Nature">
        <title>A physical, genetic and functional sequence assembly of the barley genome.</title>
        <authorList>
            <consortium name="The International Barley Genome Sequencing Consortium"/>
            <person name="Mayer K.F."/>
            <person name="Waugh R."/>
            <person name="Brown J.W."/>
            <person name="Schulman A."/>
            <person name="Langridge P."/>
            <person name="Platzer M."/>
            <person name="Fincher G.B."/>
            <person name="Muehlbauer G.J."/>
            <person name="Sato K."/>
            <person name="Close T.J."/>
            <person name="Wise R.P."/>
            <person name="Stein N."/>
        </authorList>
    </citation>
    <scope>NUCLEOTIDE SEQUENCE [LARGE SCALE GENOMIC DNA]</scope>
    <source>
        <strain evidence="4">cv. Morex</strain>
    </source>
</reference>
<dbReference type="PANTHER" id="PTHR26379:SF180">
    <property type="entry name" value="TRAF TRANSCRIPTION FACTOR"/>
    <property type="match status" value="1"/>
</dbReference>
<dbReference type="Proteomes" id="UP000011116">
    <property type="component" value="Chromosome 7H"/>
</dbReference>
<accession>A0A8I6ZDQ0</accession>
<sequence>MSSQQLETSSYLKNDSIMVQCTISVLNVAEPTVRDHPSATVPASLCQHLADLLRSGTGADVEFVVAGESFLAHKYIIAARSPVFMAAFFGHMREKNSRFVLIEDMEAAPFRAMMHFIYTDTVPELDWLDHAAITMAQDLLVAGDKYAMDRLKLICENKLFSCITAETAKTTLALAERHNCKRLQAKIEFMLRTLPG</sequence>
<reference evidence="3" key="2">
    <citation type="submission" date="2020-10" db="EMBL/GenBank/DDBJ databases">
        <authorList>
            <person name="Scholz U."/>
            <person name="Mascher M."/>
            <person name="Fiebig A."/>
        </authorList>
    </citation>
    <scope>NUCLEOTIDE SEQUENCE [LARGE SCALE GENOMIC DNA]</scope>
    <source>
        <strain evidence="3">cv. Morex</strain>
    </source>
</reference>
<proteinExistence type="predicted"/>
<protein>
    <recommendedName>
        <fullName evidence="2">BTB domain-containing protein</fullName>
    </recommendedName>
</protein>
<dbReference type="Gene3D" id="3.30.710.10">
    <property type="entry name" value="Potassium Channel Kv1.1, Chain A"/>
    <property type="match status" value="1"/>
</dbReference>
<keyword evidence="4" id="KW-1185">Reference proteome</keyword>